<dbReference type="SUPFAM" id="SSF56601">
    <property type="entry name" value="beta-lactamase/transpeptidase-like"/>
    <property type="match status" value="1"/>
</dbReference>
<evidence type="ECO:0000256" key="1">
    <source>
        <dbReference type="ARBA" id="ARBA00006096"/>
    </source>
</evidence>
<comment type="similarity">
    <text evidence="1">Belongs to the peptidase S13 family.</text>
</comment>
<dbReference type="PRINTS" id="PR00922">
    <property type="entry name" value="DADACBPTASE3"/>
</dbReference>
<dbReference type="GO" id="GO:0009002">
    <property type="term" value="F:serine-type D-Ala-D-Ala carboxypeptidase activity"/>
    <property type="evidence" value="ECO:0007669"/>
    <property type="project" value="UniProtKB-EC"/>
</dbReference>
<evidence type="ECO:0000313" key="4">
    <source>
        <dbReference type="EMBL" id="MBA8925535.1"/>
    </source>
</evidence>
<dbReference type="Gene3D" id="3.40.710.10">
    <property type="entry name" value="DD-peptidase/beta-lactamase superfamily"/>
    <property type="match status" value="2"/>
</dbReference>
<dbReference type="EMBL" id="JACJID010000002">
    <property type="protein sequence ID" value="MBA8925535.1"/>
    <property type="molecule type" value="Genomic_DNA"/>
</dbReference>
<dbReference type="InterPro" id="IPR012338">
    <property type="entry name" value="Beta-lactam/transpept-like"/>
</dbReference>
<dbReference type="EC" id="3.4.21.-" evidence="4"/>
<evidence type="ECO:0000256" key="2">
    <source>
        <dbReference type="ARBA" id="ARBA00022801"/>
    </source>
</evidence>
<gene>
    <name evidence="4" type="ORF">BC739_002734</name>
</gene>
<accession>A0ABR6BF91</accession>
<organism evidence="4 5">
    <name type="scientific">Kutzneria viridogrisea</name>
    <dbReference type="NCBI Taxonomy" id="47990"/>
    <lineage>
        <taxon>Bacteria</taxon>
        <taxon>Bacillati</taxon>
        <taxon>Actinomycetota</taxon>
        <taxon>Actinomycetes</taxon>
        <taxon>Pseudonocardiales</taxon>
        <taxon>Pseudonocardiaceae</taxon>
        <taxon>Kutzneria</taxon>
    </lineage>
</organism>
<protein>
    <submittedName>
        <fullName evidence="4">D-alanyl-D-alanine carboxypeptidase/D-alanyl-D-alanine-endopeptidase (Penicillin-binding protein 4)</fullName>
        <ecNumber evidence="4">3.4.16.4</ecNumber>
        <ecNumber evidence="4">3.4.21.-</ecNumber>
    </submittedName>
</protein>
<dbReference type="InterPro" id="IPR000667">
    <property type="entry name" value="Peptidase_S13"/>
</dbReference>
<dbReference type="RefSeq" id="WP_182837368.1">
    <property type="nucleotide sequence ID" value="NZ_BAAABQ010000075.1"/>
</dbReference>
<dbReference type="NCBIfam" id="TIGR00666">
    <property type="entry name" value="PBP4"/>
    <property type="match status" value="1"/>
</dbReference>
<feature type="signal peptide" evidence="3">
    <location>
        <begin position="1"/>
        <end position="26"/>
    </location>
</feature>
<dbReference type="PANTHER" id="PTHR30023">
    <property type="entry name" value="D-ALANYL-D-ALANINE CARBOXYPEPTIDASE"/>
    <property type="match status" value="1"/>
</dbReference>
<keyword evidence="4" id="KW-0645">Protease</keyword>
<feature type="chain" id="PRO_5045086056" evidence="3">
    <location>
        <begin position="27"/>
        <end position="522"/>
    </location>
</feature>
<keyword evidence="2 4" id="KW-0378">Hydrolase</keyword>
<dbReference type="Pfam" id="PF02113">
    <property type="entry name" value="Peptidase_S13"/>
    <property type="match status" value="1"/>
</dbReference>
<name>A0ABR6BF91_9PSEU</name>
<keyword evidence="5" id="KW-1185">Reference proteome</keyword>
<dbReference type="PANTHER" id="PTHR30023:SF0">
    <property type="entry name" value="PENICILLIN-SENSITIVE CARBOXYPEPTIDASE A"/>
    <property type="match status" value="1"/>
</dbReference>
<reference evidence="4 5" key="1">
    <citation type="submission" date="2020-08" db="EMBL/GenBank/DDBJ databases">
        <title>Genomic Encyclopedia of Archaeal and Bacterial Type Strains, Phase II (KMG-II): from individual species to whole genera.</title>
        <authorList>
            <person name="Goeker M."/>
        </authorList>
    </citation>
    <scope>NUCLEOTIDE SEQUENCE [LARGE SCALE GENOMIC DNA]</scope>
    <source>
        <strain evidence="4 5">DSM 43850</strain>
    </source>
</reference>
<keyword evidence="4" id="KW-0121">Carboxypeptidase</keyword>
<keyword evidence="3" id="KW-0732">Signal</keyword>
<dbReference type="Gene3D" id="3.50.80.20">
    <property type="entry name" value="D-Ala-D-Ala carboxypeptidase C, peptidase S13"/>
    <property type="match status" value="1"/>
</dbReference>
<dbReference type="Proteomes" id="UP000517916">
    <property type="component" value="Unassembled WGS sequence"/>
</dbReference>
<proteinExistence type="inferred from homology"/>
<comment type="caution">
    <text evidence="4">The sequence shown here is derived from an EMBL/GenBank/DDBJ whole genome shotgun (WGS) entry which is preliminary data.</text>
</comment>
<sequence>MRIRPRHVAAICVAAAVLVLPGAASADNANNSALGKDLDALLGDASLRGGQVGLVVRDADTGSVLYSRQGDSLLLPASTNKLFTSAAALEVLGPDYTFSTTVSGTGRRVGSVLIGDLYLKGTGDPTLLAKDYQDLAAKVAASGVRTVLGDLVADDTWFDSVRLGPSWAWDDEPYYYSAPVSALTVSPDTDYDAGSITVKVTPGVVGQPAKVELTPATDAVRVVDTATTSAAGTSPAVVVDRPHGSDTITVSGTIPAGGAAANEFMAAGNPTAVAASVFRKALADNGVRVVGGTSFRATPAEATRIADRKSIPLSQLQVPFLKLSNNMHAEILTKAAGRKVHGQGTWDAGLRALGDKLTGLGVDPAAMQRVDGSGLSRMDLVSSGQLTALLVAAKGRPWFQSWYEALPIAGNSERMVGGTLRNRLVGTPAANNLHAKTGSMTGVSGLSGYVTAANGQKLVFSLLENNFLAGSVRSVEDAVALRLATYNGAADTAQPRLAPRVSPQHAPADRRTALECAWTKSC</sequence>
<evidence type="ECO:0000256" key="3">
    <source>
        <dbReference type="SAM" id="SignalP"/>
    </source>
</evidence>
<evidence type="ECO:0000313" key="5">
    <source>
        <dbReference type="Proteomes" id="UP000517916"/>
    </source>
</evidence>
<dbReference type="EC" id="3.4.16.4" evidence="4"/>